<accession>A0ABM0GNX1</accession>
<gene>
    <name evidence="11 12" type="primary">LOC100377118</name>
</gene>
<evidence type="ECO:0000256" key="3">
    <source>
        <dbReference type="ARBA" id="ARBA00017328"/>
    </source>
</evidence>
<feature type="region of interest" description="Disordered" evidence="8">
    <location>
        <begin position="427"/>
        <end position="500"/>
    </location>
</feature>
<feature type="coiled-coil region" evidence="7">
    <location>
        <begin position="79"/>
        <end position="135"/>
    </location>
</feature>
<dbReference type="GeneID" id="100377118"/>
<name>A0ABM0GNX1_SACKO</name>
<dbReference type="InterPro" id="IPR043596">
    <property type="entry name" value="CFAP53/TCHP"/>
</dbReference>
<feature type="compositionally biased region" description="Basic and acidic residues" evidence="8">
    <location>
        <begin position="427"/>
        <end position="479"/>
    </location>
</feature>
<evidence type="ECO:0000256" key="2">
    <source>
        <dbReference type="ARBA" id="ARBA00010777"/>
    </source>
</evidence>
<evidence type="ECO:0000313" key="12">
    <source>
        <dbReference type="RefSeq" id="XP_006815737.1"/>
    </source>
</evidence>
<feature type="coiled-coil region" evidence="7">
    <location>
        <begin position="165"/>
        <end position="273"/>
    </location>
</feature>
<evidence type="ECO:0000256" key="7">
    <source>
        <dbReference type="SAM" id="Coils"/>
    </source>
</evidence>
<sequence length="500" mass="61005">MALPTLPAYWQMKYKNIQEKNIVQRRNHDHDFREKWAQNANYFHQSDVQTTKQRAWSSDSSFQDSMDAFKRKHESETKKIRLTERRRKLQQLIQSERDQYEAELKGLSSDNYRRLDSMRERSEELKTQKETARKQIADEKLYQHFRKNNPDLRKIESEQHKQFVINKWSEQVEEMEDRLESAREDKRKFDEELERERLAAVERDRKYQEAKYRDEKEQAAMLKEQMMELRAREAEASRLKQAEADLMKQQWQLEQLESQRKALEERRKKSELGRVLTRQYKAQLRRRSQQVQEALELDRRILAALAEKQDEDMQVQTARREKARADAAWMKQVVEDQLKLEQAREAELDMLYRDEAARVWQKRESEWEREKKARERLMSEVLQGRQEQIHDKMEEVRIQQEESLERREELIRDLELAQQLTHREQAVAEQKKKETRAEIDAQLTERRDREAEARRRLEDELERERMAERDYEEMLREEASQMSIRGFEPQSHPRPRSAWD</sequence>
<organism evidence="10 11">
    <name type="scientific">Saccoglossus kowalevskii</name>
    <name type="common">Acorn worm</name>
    <dbReference type="NCBI Taxonomy" id="10224"/>
    <lineage>
        <taxon>Eukaryota</taxon>
        <taxon>Metazoa</taxon>
        <taxon>Hemichordata</taxon>
        <taxon>Enteropneusta</taxon>
        <taxon>Harrimaniidae</taxon>
        <taxon>Saccoglossus</taxon>
    </lineage>
</organism>
<evidence type="ECO:0000256" key="1">
    <source>
        <dbReference type="ARBA" id="ARBA00004300"/>
    </source>
</evidence>
<keyword evidence="6" id="KW-0206">Cytoskeleton</keyword>
<reference evidence="11 12" key="1">
    <citation type="submission" date="2025-05" db="UniProtKB">
        <authorList>
            <consortium name="RefSeq"/>
        </authorList>
    </citation>
    <scope>IDENTIFICATION</scope>
    <source>
        <tissue evidence="11 12">Testes</tissue>
    </source>
</reference>
<evidence type="ECO:0000256" key="5">
    <source>
        <dbReference type="ARBA" id="ARBA00023054"/>
    </source>
</evidence>
<comment type="similarity">
    <text evidence="2">Belongs to the TCHP family.</text>
</comment>
<dbReference type="RefSeq" id="XP_006815737.1">
    <property type="nucleotide sequence ID" value="XM_006815674.1"/>
</dbReference>
<evidence type="ECO:0000259" key="9">
    <source>
        <dbReference type="Pfam" id="PF13868"/>
    </source>
</evidence>
<dbReference type="Pfam" id="PF13868">
    <property type="entry name" value="TPH"/>
    <property type="match status" value="1"/>
</dbReference>
<keyword evidence="10" id="KW-1185">Reference proteome</keyword>
<dbReference type="PANTHER" id="PTHR31183:SF2">
    <property type="entry name" value="TRICHOPLEIN KERATIN FILAMENT-BINDING PROTEIN"/>
    <property type="match status" value="1"/>
</dbReference>
<evidence type="ECO:0000313" key="11">
    <source>
        <dbReference type="RefSeq" id="XP_002734122.1"/>
    </source>
</evidence>
<keyword evidence="4" id="KW-0963">Cytoplasm</keyword>
<dbReference type="RefSeq" id="XP_002734122.1">
    <property type="nucleotide sequence ID" value="XM_002734076.2"/>
</dbReference>
<evidence type="ECO:0000313" key="10">
    <source>
        <dbReference type="Proteomes" id="UP000694865"/>
    </source>
</evidence>
<dbReference type="Proteomes" id="UP000694865">
    <property type="component" value="Unplaced"/>
</dbReference>
<dbReference type="InterPro" id="IPR043597">
    <property type="entry name" value="TPH_dom"/>
</dbReference>
<protein>
    <recommendedName>
        <fullName evidence="3">Trichoplein keratin filament-binding protein</fullName>
    </recommendedName>
</protein>
<comment type="subcellular location">
    <subcellularLocation>
        <location evidence="1">Cytoplasm</location>
        <location evidence="1">Cytoskeleton</location>
        <location evidence="1">Microtubule organizing center</location>
        <location evidence="1">Centrosome</location>
    </subcellularLocation>
</comment>
<evidence type="ECO:0000256" key="8">
    <source>
        <dbReference type="SAM" id="MobiDB-lite"/>
    </source>
</evidence>
<feature type="domain" description="Trichohyalin-plectin-homology" evidence="9">
    <location>
        <begin position="146"/>
        <end position="482"/>
    </location>
</feature>
<evidence type="ECO:0000256" key="4">
    <source>
        <dbReference type="ARBA" id="ARBA00022490"/>
    </source>
</evidence>
<keyword evidence="5 7" id="KW-0175">Coiled coil</keyword>
<evidence type="ECO:0000256" key="6">
    <source>
        <dbReference type="ARBA" id="ARBA00023212"/>
    </source>
</evidence>
<proteinExistence type="inferred from homology"/>
<dbReference type="PANTHER" id="PTHR31183">
    <property type="entry name" value="TRICHOPLEIN KERATIN FILAMENT-BINDING PROTEIN FAMILY MEMBER"/>
    <property type="match status" value="1"/>
</dbReference>